<dbReference type="AlphaFoldDB" id="A0A917RZ15"/>
<feature type="transmembrane region" description="Helical" evidence="2">
    <location>
        <begin position="308"/>
        <end position="332"/>
    </location>
</feature>
<accession>A0A917RZ15</accession>
<evidence type="ECO:0000256" key="2">
    <source>
        <dbReference type="SAM" id="Phobius"/>
    </source>
</evidence>
<evidence type="ECO:0000313" key="3">
    <source>
        <dbReference type="EMBL" id="GGL44146.1"/>
    </source>
</evidence>
<comment type="caution">
    <text evidence="3">The sequence shown here is derived from an EMBL/GenBank/DDBJ whole genome shotgun (WGS) entry which is preliminary data.</text>
</comment>
<reference evidence="3" key="1">
    <citation type="journal article" date="2014" name="Int. J. Syst. Evol. Microbiol.">
        <title>Complete genome sequence of Corynebacterium casei LMG S-19264T (=DSM 44701T), isolated from a smear-ripened cheese.</title>
        <authorList>
            <consortium name="US DOE Joint Genome Institute (JGI-PGF)"/>
            <person name="Walter F."/>
            <person name="Albersmeier A."/>
            <person name="Kalinowski J."/>
            <person name="Ruckert C."/>
        </authorList>
    </citation>
    <scope>NUCLEOTIDE SEQUENCE</scope>
    <source>
        <strain evidence="3">CGMCC 4.3508</strain>
    </source>
</reference>
<keyword evidence="2" id="KW-1133">Transmembrane helix</keyword>
<name>A0A917RZ15_9NOCA</name>
<dbReference type="RefSeq" id="WP_063000625.1">
    <property type="nucleotide sequence ID" value="NZ_BMMH01000035.1"/>
</dbReference>
<feature type="region of interest" description="Disordered" evidence="1">
    <location>
        <begin position="141"/>
        <end position="210"/>
    </location>
</feature>
<feature type="compositionally biased region" description="Polar residues" evidence="1">
    <location>
        <begin position="179"/>
        <end position="199"/>
    </location>
</feature>
<dbReference type="EMBL" id="BMMH01000035">
    <property type="protein sequence ID" value="GGL44146.1"/>
    <property type="molecule type" value="Genomic_DNA"/>
</dbReference>
<reference evidence="3" key="2">
    <citation type="submission" date="2020-09" db="EMBL/GenBank/DDBJ databases">
        <authorList>
            <person name="Sun Q."/>
            <person name="Zhou Y."/>
        </authorList>
    </citation>
    <scope>NUCLEOTIDE SEQUENCE</scope>
    <source>
        <strain evidence="3">CGMCC 4.3508</strain>
    </source>
</reference>
<keyword evidence="2" id="KW-0812">Transmembrane</keyword>
<feature type="transmembrane region" description="Helical" evidence="2">
    <location>
        <begin position="266"/>
        <end position="288"/>
    </location>
</feature>
<feature type="region of interest" description="Disordered" evidence="1">
    <location>
        <begin position="236"/>
        <end position="259"/>
    </location>
</feature>
<feature type="compositionally biased region" description="Basic and acidic residues" evidence="1">
    <location>
        <begin position="141"/>
        <end position="151"/>
    </location>
</feature>
<evidence type="ECO:0000256" key="1">
    <source>
        <dbReference type="SAM" id="MobiDB-lite"/>
    </source>
</evidence>
<proteinExistence type="predicted"/>
<organism evidence="3 4">
    <name type="scientific">Nocardia jinanensis</name>
    <dbReference type="NCBI Taxonomy" id="382504"/>
    <lineage>
        <taxon>Bacteria</taxon>
        <taxon>Bacillati</taxon>
        <taxon>Actinomycetota</taxon>
        <taxon>Actinomycetes</taxon>
        <taxon>Mycobacteriales</taxon>
        <taxon>Nocardiaceae</taxon>
        <taxon>Nocardia</taxon>
    </lineage>
</organism>
<dbReference type="Proteomes" id="UP000638263">
    <property type="component" value="Unassembled WGS sequence"/>
</dbReference>
<sequence length="434" mass="45974">MTTTDHQPPTRTHRAHDHRAALMSLNTKRDQVRYACSQLPSPTGGAVQNWLRHYGIDAGRTLAATEATAWRKQNGMVNTGDLQALTAEVIAGLDAERAEKTTATDGHTPEANSEHEPVNTEQPERADLPDLPAAVTTAVNTEHDYGSEQPERTANSEQVGLEPVNTPTVNEHPTGEQVAANSEHTAVPVNTEQRTSGGEQVSPPAAPPMFGAPQLAPAEHRTAEPVNTAPDIEMRAEGDEDEPARTDPVVPEADAPAEERKPAAPLVVWPVLLMAMAAFVAVWSGWVGLGEMTGFGEVRPLPGIADSFVINSAITLPIGVEAYAAYAMYVWLSGRCRNDSTVSFAKWSSIGALLLGAAGQIAYHLLEQAQADERSAAQAVAAAAAAASGQIAERVVLGAPWWITTFVSCLPVVVVGLGAALAHMVRSERENEGA</sequence>
<feature type="transmembrane region" description="Helical" evidence="2">
    <location>
        <begin position="401"/>
        <end position="422"/>
    </location>
</feature>
<protein>
    <submittedName>
        <fullName evidence="3">Uncharacterized protein</fullName>
    </submittedName>
</protein>
<feature type="transmembrane region" description="Helical" evidence="2">
    <location>
        <begin position="344"/>
        <end position="366"/>
    </location>
</feature>
<keyword evidence="4" id="KW-1185">Reference proteome</keyword>
<gene>
    <name evidence="3" type="ORF">GCM10011588_68560</name>
</gene>
<evidence type="ECO:0000313" key="4">
    <source>
        <dbReference type="Proteomes" id="UP000638263"/>
    </source>
</evidence>
<feature type="compositionally biased region" description="Basic and acidic residues" evidence="1">
    <location>
        <begin position="112"/>
        <end position="127"/>
    </location>
</feature>
<keyword evidence="2" id="KW-0472">Membrane</keyword>
<feature type="region of interest" description="Disordered" evidence="1">
    <location>
        <begin position="99"/>
        <end position="127"/>
    </location>
</feature>